<dbReference type="RefSeq" id="WP_311423510.1">
    <property type="nucleotide sequence ID" value="NZ_JAVREH010000017.1"/>
</dbReference>
<reference evidence="5" key="1">
    <citation type="submission" date="2023-07" db="EMBL/GenBank/DDBJ databases">
        <title>30 novel species of actinomycetes from the DSMZ collection.</title>
        <authorList>
            <person name="Nouioui I."/>
        </authorList>
    </citation>
    <scope>NUCLEOTIDE SEQUENCE [LARGE SCALE GENOMIC DNA]</scope>
    <source>
        <strain evidence="5">DSM 44399</strain>
    </source>
</reference>
<name>A0ABU2JCF2_9ACTN</name>
<dbReference type="EC" id="1.3.1.106" evidence="4"/>
<dbReference type="NCBIfam" id="TIGR00715">
    <property type="entry name" value="precor6x_red"/>
    <property type="match status" value="1"/>
</dbReference>
<dbReference type="InterPro" id="IPR003723">
    <property type="entry name" value="Precorrin-6x_reduct"/>
</dbReference>
<keyword evidence="3 4" id="KW-0560">Oxidoreductase</keyword>
<dbReference type="Pfam" id="PF02571">
    <property type="entry name" value="CbiJ"/>
    <property type="match status" value="1"/>
</dbReference>
<evidence type="ECO:0000313" key="4">
    <source>
        <dbReference type="EMBL" id="MDT0262359.1"/>
    </source>
</evidence>
<dbReference type="Proteomes" id="UP001183176">
    <property type="component" value="Unassembled WGS sequence"/>
</dbReference>
<evidence type="ECO:0000313" key="5">
    <source>
        <dbReference type="Proteomes" id="UP001183176"/>
    </source>
</evidence>
<proteinExistence type="predicted"/>
<keyword evidence="2" id="KW-0169">Cobalamin biosynthesis</keyword>
<comment type="pathway">
    <text evidence="1">Cofactor biosynthesis; adenosylcobalamin biosynthesis.</text>
</comment>
<dbReference type="NCBIfam" id="NF005968">
    <property type="entry name" value="PRK08057.1-2"/>
    <property type="match status" value="1"/>
</dbReference>
<gene>
    <name evidence="4" type="ORF">RM423_13260</name>
</gene>
<dbReference type="EMBL" id="JAVREH010000017">
    <property type="protein sequence ID" value="MDT0262359.1"/>
    <property type="molecule type" value="Genomic_DNA"/>
</dbReference>
<comment type="caution">
    <text evidence="4">The sequence shown here is derived from an EMBL/GenBank/DDBJ whole genome shotgun (WGS) entry which is preliminary data.</text>
</comment>
<sequence length="250" mass="26223">MARVLILGGTSEARALAALLVALPGVEPVSSLAGRVADPALPEGDVRIGGFGGATGLQRWLAAQSIAAVVDATHPFAATISRSAAVATSALGLPLLVLSRPGWTERDGDDWRRVPSLTAAAQLLSHDHAPAERVFLTTGRKELAPFASLPQWFLIRSIDPPDEPLPPRHQVLLARGPFAVDGEFALMREYRIDVLVTKDSGGSLTEAKLTAARRLELPVVVVDRPPVPDVPVVETVAAAAEWVASVLGAG</sequence>
<accession>A0ABU2JCF2</accession>
<keyword evidence="5" id="KW-1185">Reference proteome</keyword>
<protein>
    <submittedName>
        <fullName evidence="4">Cobalt-precorrin-6A reductase</fullName>
        <ecNumber evidence="4">1.3.1.106</ecNumber>
    </submittedName>
</protein>
<evidence type="ECO:0000256" key="2">
    <source>
        <dbReference type="ARBA" id="ARBA00022573"/>
    </source>
</evidence>
<dbReference type="PANTHER" id="PTHR36925">
    <property type="entry name" value="COBALT-PRECORRIN-6A REDUCTASE"/>
    <property type="match status" value="1"/>
</dbReference>
<evidence type="ECO:0000256" key="1">
    <source>
        <dbReference type="ARBA" id="ARBA00004953"/>
    </source>
</evidence>
<dbReference type="PROSITE" id="PS51014">
    <property type="entry name" value="COBK_CBIJ"/>
    <property type="match status" value="1"/>
</dbReference>
<evidence type="ECO:0000256" key="3">
    <source>
        <dbReference type="ARBA" id="ARBA00023002"/>
    </source>
</evidence>
<dbReference type="GO" id="GO:0016491">
    <property type="term" value="F:oxidoreductase activity"/>
    <property type="evidence" value="ECO:0007669"/>
    <property type="project" value="UniProtKB-KW"/>
</dbReference>
<organism evidence="4 5">
    <name type="scientific">Jatrophihabitans lederbergiae</name>
    <dbReference type="NCBI Taxonomy" id="3075547"/>
    <lineage>
        <taxon>Bacteria</taxon>
        <taxon>Bacillati</taxon>
        <taxon>Actinomycetota</taxon>
        <taxon>Actinomycetes</taxon>
        <taxon>Jatrophihabitantales</taxon>
        <taxon>Jatrophihabitantaceae</taxon>
        <taxon>Jatrophihabitans</taxon>
    </lineage>
</organism>
<dbReference type="PANTHER" id="PTHR36925:SF1">
    <property type="entry name" value="COBALT-PRECORRIN-6A REDUCTASE"/>
    <property type="match status" value="1"/>
</dbReference>